<dbReference type="KEGG" id="rhf:EUB48_04515"/>
<evidence type="ECO:0000313" key="2">
    <source>
        <dbReference type="Proteomes" id="UP000316798"/>
    </source>
</evidence>
<reference evidence="1 2" key="1">
    <citation type="submission" date="2019-01" db="EMBL/GenBank/DDBJ databases">
        <title>Genomic insights into a novel species Rhodoferax sp.</title>
        <authorList>
            <person name="Jin L."/>
        </authorList>
    </citation>
    <scope>NUCLEOTIDE SEQUENCE [LARGE SCALE GENOMIC DNA]</scope>
    <source>
        <strain evidence="1 2">CHu59-6-5</strain>
    </source>
</reference>
<proteinExistence type="predicted"/>
<protein>
    <submittedName>
        <fullName evidence="1">Uncharacterized protein</fullName>
    </submittedName>
</protein>
<dbReference type="RefSeq" id="WP_142817805.1">
    <property type="nucleotide sequence ID" value="NZ_CP035503.1"/>
</dbReference>
<dbReference type="EMBL" id="CP035503">
    <property type="protein sequence ID" value="QDL36638.1"/>
    <property type="molecule type" value="Genomic_DNA"/>
</dbReference>
<dbReference type="Proteomes" id="UP000316798">
    <property type="component" value="Chromosome"/>
</dbReference>
<sequence>MNKQEIAVKVKTEAGGALVIETRDGSEQTYCLNQHRTMYLHVRQLHVSREVNLFRFGDDDLGLAPEMSLLVRGTATLEDRSISIIGDPDSKVRTLGIDFYVLDEDLRRKRMELAQKHGQAPRYPCARLGFVRHSRGIGIDDDWFIQCQVPPATLRAISSAASCGTMGVMSVGLALRRIYSSEARASQSVKADWYLRPNRRDNTVDAPEMAYGDITLLSFEEALAHSSLEAVPQRYAFDDTIPAPMLA</sequence>
<keyword evidence="2" id="KW-1185">Reference proteome</keyword>
<dbReference type="AlphaFoldDB" id="A0A515D8A7"/>
<name>A0A515D8A7_9BURK</name>
<organism evidence="1 2">
    <name type="scientific">Rhodoferax sediminis</name>
    <dbReference type="NCBI Taxonomy" id="2509614"/>
    <lineage>
        <taxon>Bacteria</taxon>
        <taxon>Pseudomonadati</taxon>
        <taxon>Pseudomonadota</taxon>
        <taxon>Betaproteobacteria</taxon>
        <taxon>Burkholderiales</taxon>
        <taxon>Comamonadaceae</taxon>
        <taxon>Rhodoferax</taxon>
    </lineage>
</organism>
<gene>
    <name evidence="1" type="ORF">EUB48_04515</name>
</gene>
<accession>A0A515D8A7</accession>
<evidence type="ECO:0000313" key="1">
    <source>
        <dbReference type="EMBL" id="QDL36638.1"/>
    </source>
</evidence>
<dbReference type="OrthoDB" id="8905924at2"/>